<comment type="caution">
    <text evidence="1">The sequence shown here is derived from an EMBL/GenBank/DDBJ whole genome shotgun (WGS) entry which is preliminary data.</text>
</comment>
<evidence type="ECO:0000313" key="1">
    <source>
        <dbReference type="EMBL" id="MFC5530788.1"/>
    </source>
</evidence>
<gene>
    <name evidence="1" type="ORF">ACFPQ4_15265</name>
</gene>
<keyword evidence="2" id="KW-1185">Reference proteome</keyword>
<proteinExistence type="predicted"/>
<protein>
    <submittedName>
        <fullName evidence="1">Uncharacterized protein</fullName>
    </submittedName>
</protein>
<dbReference type="EMBL" id="JBHSNC010000047">
    <property type="protein sequence ID" value="MFC5530788.1"/>
    <property type="molecule type" value="Genomic_DNA"/>
</dbReference>
<reference evidence="2" key="1">
    <citation type="journal article" date="2019" name="Int. J. Syst. Evol. Microbiol.">
        <title>The Global Catalogue of Microorganisms (GCM) 10K type strain sequencing project: providing services to taxonomists for standard genome sequencing and annotation.</title>
        <authorList>
            <consortium name="The Broad Institute Genomics Platform"/>
            <consortium name="The Broad Institute Genome Sequencing Center for Infectious Disease"/>
            <person name="Wu L."/>
            <person name="Ma J."/>
        </authorList>
    </citation>
    <scope>NUCLEOTIDE SEQUENCE [LARGE SCALE GENOMIC DNA]</scope>
    <source>
        <strain evidence="2">CGMCC 1.18578</strain>
    </source>
</reference>
<accession>A0ABW0R0S2</accession>
<name>A0ABW0R0S2_9BACL</name>
<sequence length="127" mass="13502">MSERTIFAYFQTPDQAKEAVKQLQSLKLVDYAIERIDGYSGTGIQSLDKLGGTITGDFPGLGHLTLGGDFDNVDAAILAASSVSASGYSSGGPDNRVTGKDIMLVAIVEDEDFDQADRIVRAAEPEE</sequence>
<dbReference type="RefSeq" id="WP_378112731.1">
    <property type="nucleotide sequence ID" value="NZ_JBHSNC010000047.1"/>
</dbReference>
<organism evidence="1 2">
    <name type="scientific">Cohnella yongneupensis</name>
    <dbReference type="NCBI Taxonomy" id="425006"/>
    <lineage>
        <taxon>Bacteria</taxon>
        <taxon>Bacillati</taxon>
        <taxon>Bacillota</taxon>
        <taxon>Bacilli</taxon>
        <taxon>Bacillales</taxon>
        <taxon>Paenibacillaceae</taxon>
        <taxon>Cohnella</taxon>
    </lineage>
</organism>
<dbReference type="Proteomes" id="UP001596108">
    <property type="component" value="Unassembled WGS sequence"/>
</dbReference>
<evidence type="ECO:0000313" key="2">
    <source>
        <dbReference type="Proteomes" id="UP001596108"/>
    </source>
</evidence>